<reference evidence="1" key="1">
    <citation type="submission" date="2018-05" db="EMBL/GenBank/DDBJ databases">
        <authorList>
            <person name="Lanie J.A."/>
            <person name="Ng W.-L."/>
            <person name="Kazmierczak K.M."/>
            <person name="Andrzejewski T.M."/>
            <person name="Davidsen T.M."/>
            <person name="Wayne K.J."/>
            <person name="Tettelin H."/>
            <person name="Glass J.I."/>
            <person name="Rusch D."/>
            <person name="Podicherti R."/>
            <person name="Tsui H.-C.T."/>
            <person name="Winkler M.E."/>
        </authorList>
    </citation>
    <scope>NUCLEOTIDE SEQUENCE</scope>
</reference>
<name>A0A382A7D1_9ZZZZ</name>
<dbReference type="EMBL" id="UINC01024186">
    <property type="protein sequence ID" value="SVA97334.1"/>
    <property type="molecule type" value="Genomic_DNA"/>
</dbReference>
<accession>A0A382A7D1</accession>
<sequence length="22" mass="2462">MVPASNVKPVELPRVAHKFLTK</sequence>
<proteinExistence type="predicted"/>
<gene>
    <name evidence="1" type="ORF">METZ01_LOCUS150188</name>
</gene>
<dbReference type="AlphaFoldDB" id="A0A382A7D1"/>
<protein>
    <submittedName>
        <fullName evidence="1">Uncharacterized protein</fullName>
    </submittedName>
</protein>
<organism evidence="1">
    <name type="scientific">marine metagenome</name>
    <dbReference type="NCBI Taxonomy" id="408172"/>
    <lineage>
        <taxon>unclassified sequences</taxon>
        <taxon>metagenomes</taxon>
        <taxon>ecological metagenomes</taxon>
    </lineage>
</organism>
<evidence type="ECO:0000313" key="1">
    <source>
        <dbReference type="EMBL" id="SVA97334.1"/>
    </source>
</evidence>